<evidence type="ECO:0000313" key="2">
    <source>
        <dbReference type="EMBL" id="KAE8056598.1"/>
    </source>
</evidence>
<evidence type="ECO:0008006" key="4">
    <source>
        <dbReference type="Google" id="ProtNLM"/>
    </source>
</evidence>
<dbReference type="EMBL" id="CM017325">
    <property type="protein sequence ID" value="KAE8056598.1"/>
    <property type="molecule type" value="Genomic_DNA"/>
</dbReference>
<dbReference type="GO" id="GO:0045892">
    <property type="term" value="P:negative regulation of DNA-templated transcription"/>
    <property type="evidence" value="ECO:0007669"/>
    <property type="project" value="InterPro"/>
</dbReference>
<dbReference type="PANTHER" id="PTHR35504">
    <property type="entry name" value="PROTEIN EMBRYONIC FLOWER 1"/>
    <property type="match status" value="1"/>
</dbReference>
<dbReference type="Proteomes" id="UP000327013">
    <property type="component" value="Chromosome 5"/>
</dbReference>
<name>A0A5N6R9Y2_9ROSI</name>
<accession>A0A5N6R9Y2</accession>
<dbReference type="GO" id="GO:0009910">
    <property type="term" value="P:negative regulation of flower development"/>
    <property type="evidence" value="ECO:0007669"/>
    <property type="project" value="InterPro"/>
</dbReference>
<dbReference type="InterPro" id="IPR034583">
    <property type="entry name" value="EMF1"/>
</dbReference>
<reference evidence="2 3" key="1">
    <citation type="submission" date="2019-06" db="EMBL/GenBank/DDBJ databases">
        <title>A chromosomal-level reference genome of Carpinus fangiana (Coryloideae, Betulaceae).</title>
        <authorList>
            <person name="Yang X."/>
            <person name="Wang Z."/>
            <person name="Zhang L."/>
            <person name="Hao G."/>
            <person name="Liu J."/>
            <person name="Yang Y."/>
        </authorList>
    </citation>
    <scope>NUCLEOTIDE SEQUENCE [LARGE SCALE GENOMIC DNA]</scope>
    <source>
        <strain evidence="2">Cfa_2016G</strain>
        <tissue evidence="2">Leaf</tissue>
    </source>
</reference>
<sequence length="1282" mass="141605">MERSIVVDGSHCKRNSSTVSKSEGSFIQIDSISIDLVSAKDNSDHAGKCEHFSIRGYVSEIRKKDWKIGHPFSLEGDRNDQPQEQTSFLPPLDVPKFRWWRCQNCLSEVAAKDNGTVFKCCSTECRSNSTCSHVGGSAAVLLSGFQQVPKLVQNGRPVLEANNSKLSNDDHLLLCSDKKNKKAEVAQGTIKGHDIGSEDNVKQEVSKLTSTVSEVNSSMIPERHTKDAVALKSKCNGSIEFFEPGSGRHGVADGNLKCIVKDSAEPFHAGTQASPSDQCIELTKTCQTFGLGSIVDGVPNAVKAHTNGHPVLELDEFDHEASESAEVMVDDHLDKSSYFHRRKTRKVRLLTELLCENGDAKNDHIEADNSPSNRNPDAFAGFHAISVPQGQLAIQGNVKKGMGQNRKRKLLQDEEWIPSEVIPPNNLNKKVQTWKGDSEATDAIMVNEFEDAIAGVGLKTDMKIHPRKSTNDRSSAIGKNKYKKIQVSDASLSLAPPQVNVQKEIQDKIGNTSESNSADIVSFRLAHDGFTGRGMNPCQFLALRTETRPDMCQNKNKNPQVDGVAASLFPWTNGMLRNDPFTRKNVDFMQTGSVTVPFQSPQDSSAEKGLHLSVNSILAAQRYDTEFIPRVEDGLPSLSRWQDGTPTVDQVMRKNIEINNVGDPNIPSRSPPDAFFSKGVNCEYSTFRLPLPDGIQNCTSWVEDGGGSQSHQMDYSGVSNIEKTIKALEHSTVGKKNSNQKADKVSEQGASDDIPMEIVELMAKNQYERCLHDAENKKHLLETTNNSRNVQMMDCTNAYGNGELRLLQGEITRKRKSQPRNGRNGIITKDKNVGPTKQKSVDYFSQIDRNHMNVSYLDQTQTPTGFRSFAQSQKKPSSGVQFSASSSSRHSSGQNCKWNGAMVGHGPSHASLQALGGCNTHQTVPQRSEAAVHLWSTLNPNQMQFGYKMPQKGVAQSTNIDMLSHCPDSLHMGNMNSDNGLKFLNLNPTSLDKHNMNCGSETFSRTNAEYPLACKHNGIGLPQNLMGSLDLYSNETIPAMHLLSLMDPGMRSGPTFNMSGTPEFPKRPSFPHDHKSEFPRMEIGTYKTTDSMKPPSSNYCAKSHFSEKSHGCFHCTQPVCAPASSFQHNKGLQRATNFTGQVALKSREKDKTKSSNPSTKNRDHRSENFVFPSSSLGTNHGAVPVHSVQKRFFLDASASTLPYHRMENSTLLPKNTSVSEMCSINMNPADFCMPRKGSIYMIRGEDLKFGKVVPTQSRPGLVNLDGRKRHRKHNTVKERLQH</sequence>
<dbReference type="PANTHER" id="PTHR35504:SF1">
    <property type="entry name" value="PROTEIN EMBRYONIC FLOWER 1"/>
    <property type="match status" value="1"/>
</dbReference>
<feature type="region of interest" description="Disordered" evidence="1">
    <location>
        <begin position="1260"/>
        <end position="1282"/>
    </location>
</feature>
<feature type="compositionally biased region" description="Low complexity" evidence="1">
    <location>
        <begin position="877"/>
        <end position="892"/>
    </location>
</feature>
<feature type="region of interest" description="Disordered" evidence="1">
    <location>
        <begin position="813"/>
        <end position="838"/>
    </location>
</feature>
<dbReference type="OrthoDB" id="754229at2759"/>
<organism evidence="2 3">
    <name type="scientific">Carpinus fangiana</name>
    <dbReference type="NCBI Taxonomy" id="176857"/>
    <lineage>
        <taxon>Eukaryota</taxon>
        <taxon>Viridiplantae</taxon>
        <taxon>Streptophyta</taxon>
        <taxon>Embryophyta</taxon>
        <taxon>Tracheophyta</taxon>
        <taxon>Spermatophyta</taxon>
        <taxon>Magnoliopsida</taxon>
        <taxon>eudicotyledons</taxon>
        <taxon>Gunneridae</taxon>
        <taxon>Pentapetalae</taxon>
        <taxon>rosids</taxon>
        <taxon>fabids</taxon>
        <taxon>Fagales</taxon>
        <taxon>Betulaceae</taxon>
        <taxon>Carpinus</taxon>
    </lineage>
</organism>
<feature type="compositionally biased region" description="Polar residues" evidence="1">
    <location>
        <begin position="867"/>
        <end position="876"/>
    </location>
</feature>
<keyword evidence="3" id="KW-1185">Reference proteome</keyword>
<evidence type="ECO:0000313" key="3">
    <source>
        <dbReference type="Proteomes" id="UP000327013"/>
    </source>
</evidence>
<evidence type="ECO:0000256" key="1">
    <source>
        <dbReference type="SAM" id="MobiDB-lite"/>
    </source>
</evidence>
<dbReference type="GO" id="GO:0048367">
    <property type="term" value="P:shoot system development"/>
    <property type="evidence" value="ECO:0007669"/>
    <property type="project" value="InterPro"/>
</dbReference>
<feature type="region of interest" description="Disordered" evidence="1">
    <location>
        <begin position="867"/>
        <end position="897"/>
    </location>
</feature>
<gene>
    <name evidence="2" type="ORF">FH972_013353</name>
</gene>
<proteinExistence type="predicted"/>
<feature type="region of interest" description="Disordered" evidence="1">
    <location>
        <begin position="1138"/>
        <end position="1175"/>
    </location>
</feature>
<protein>
    <recommendedName>
        <fullName evidence="4">Protein EMBRYONIC FLOWER 1</fullName>
    </recommendedName>
</protein>